<name>A0A1M4SRE5_9CLOT</name>
<evidence type="ECO:0000313" key="3">
    <source>
        <dbReference type="Proteomes" id="UP000184035"/>
    </source>
</evidence>
<dbReference type="Proteomes" id="UP000184035">
    <property type="component" value="Unassembled WGS sequence"/>
</dbReference>
<dbReference type="InterPro" id="IPR011042">
    <property type="entry name" value="6-blade_b-propeller_TolB-like"/>
</dbReference>
<evidence type="ECO:0000313" key="2">
    <source>
        <dbReference type="EMBL" id="SHE34800.1"/>
    </source>
</evidence>
<accession>A0A1M4SRE5</accession>
<dbReference type="OrthoDB" id="1630871at2"/>
<dbReference type="RefSeq" id="WP_072892301.1">
    <property type="nucleotide sequence ID" value="NZ_FQVM01000001.1"/>
</dbReference>
<keyword evidence="1" id="KW-0812">Transmembrane</keyword>
<evidence type="ECO:0008006" key="4">
    <source>
        <dbReference type="Google" id="ProtNLM"/>
    </source>
</evidence>
<evidence type="ECO:0000256" key="1">
    <source>
        <dbReference type="SAM" id="Phobius"/>
    </source>
</evidence>
<keyword evidence="3" id="KW-1185">Reference proteome</keyword>
<reference evidence="2 3" key="1">
    <citation type="submission" date="2016-11" db="EMBL/GenBank/DDBJ databases">
        <authorList>
            <person name="Jaros S."/>
            <person name="Januszkiewicz K."/>
            <person name="Wedrychowicz H."/>
        </authorList>
    </citation>
    <scope>NUCLEOTIDE SEQUENCE [LARGE SCALE GENOMIC DNA]</scope>
    <source>
        <strain evidence="2 3">DSM 2631</strain>
    </source>
</reference>
<gene>
    <name evidence="2" type="ORF">SAMN05443638_101141</name>
</gene>
<protein>
    <recommendedName>
        <fullName evidence="4">Dipeptidyl peptidase IV (DPP IV) N-terminal region</fullName>
    </recommendedName>
</protein>
<keyword evidence="1" id="KW-0472">Membrane</keyword>
<organism evidence="2 3">
    <name type="scientific">Clostridium fallax</name>
    <dbReference type="NCBI Taxonomy" id="1533"/>
    <lineage>
        <taxon>Bacteria</taxon>
        <taxon>Bacillati</taxon>
        <taxon>Bacillota</taxon>
        <taxon>Clostridia</taxon>
        <taxon>Eubacteriales</taxon>
        <taxon>Clostridiaceae</taxon>
        <taxon>Clostridium</taxon>
    </lineage>
</organism>
<dbReference type="Gene3D" id="2.120.10.30">
    <property type="entry name" value="TolB, C-terminal domain"/>
    <property type="match status" value="1"/>
</dbReference>
<dbReference type="AlphaFoldDB" id="A0A1M4SRE5"/>
<dbReference type="SUPFAM" id="SSF82171">
    <property type="entry name" value="DPP6 N-terminal domain-like"/>
    <property type="match status" value="1"/>
</dbReference>
<keyword evidence="1" id="KW-1133">Transmembrane helix</keyword>
<feature type="transmembrane region" description="Helical" evidence="1">
    <location>
        <begin position="12"/>
        <end position="29"/>
    </location>
</feature>
<sequence length="351" mass="40205">MKIDKKALKNLVIWVVVALVIQNGIFVFFEKKYQKNELKVTAVKIEDKEKNRPTPKIKVSNDAEDLKFSYNGKFMTYMESGDLKLCNVENGDTKDIKSEENAKVVFYKWVGNETSFILVEKKKDQFIFYSYDAKKDEKRELLDFNMNKFQIDAKSSEDKIEDIVCSDTNIMYIKVCRGNNLSDIYMSNVMNQLSLVKSNLSCKGNIAVPPNGTSLVYKSRDNIKILNNDDDKIIKVQNPKNINIIGIDKEDNLYLAERNGDNVVKILYGSLKQNSITFSTLDMPKPCDIKEIVFNINGNIFLNDKSQNKLINLKTKEEIPYKGVLVGEYNKGMITLDNGELKIIEFKDAQA</sequence>
<dbReference type="STRING" id="1533.SAMN05443638_101141"/>
<proteinExistence type="predicted"/>
<dbReference type="EMBL" id="FQVM01000001">
    <property type="protein sequence ID" value="SHE34800.1"/>
    <property type="molecule type" value="Genomic_DNA"/>
</dbReference>